<proteinExistence type="predicted"/>
<comment type="caution">
    <text evidence="2">The sequence shown here is derived from an EMBL/GenBank/DDBJ whole genome shotgun (WGS) entry which is preliminary data.</text>
</comment>
<keyword evidence="1" id="KW-1133">Transmembrane helix</keyword>
<evidence type="ECO:0008006" key="4">
    <source>
        <dbReference type="Google" id="ProtNLM"/>
    </source>
</evidence>
<evidence type="ECO:0000256" key="1">
    <source>
        <dbReference type="SAM" id="Phobius"/>
    </source>
</evidence>
<evidence type="ECO:0000313" key="2">
    <source>
        <dbReference type="EMBL" id="GIJ03213.1"/>
    </source>
</evidence>
<name>A0A8J3Y7F9_9ACTN</name>
<dbReference type="AlphaFoldDB" id="A0A8J3Y7F9"/>
<protein>
    <recommendedName>
        <fullName evidence="4">Prepilin-type N-terminal cleavage/methylation domain-containing protein</fullName>
    </recommendedName>
</protein>
<dbReference type="NCBIfam" id="TIGR02532">
    <property type="entry name" value="IV_pilin_GFxxxE"/>
    <property type="match status" value="1"/>
</dbReference>
<keyword evidence="1" id="KW-0472">Membrane</keyword>
<feature type="transmembrane region" description="Helical" evidence="1">
    <location>
        <begin position="22"/>
        <end position="47"/>
    </location>
</feature>
<dbReference type="Pfam" id="PF07963">
    <property type="entry name" value="N_methyl"/>
    <property type="match status" value="1"/>
</dbReference>
<gene>
    <name evidence="2" type="ORF">Sya03_25650</name>
</gene>
<organism evidence="2 3">
    <name type="scientific">Spirilliplanes yamanashiensis</name>
    <dbReference type="NCBI Taxonomy" id="42233"/>
    <lineage>
        <taxon>Bacteria</taxon>
        <taxon>Bacillati</taxon>
        <taxon>Actinomycetota</taxon>
        <taxon>Actinomycetes</taxon>
        <taxon>Micromonosporales</taxon>
        <taxon>Micromonosporaceae</taxon>
        <taxon>Spirilliplanes</taxon>
    </lineage>
</organism>
<accession>A0A8J3Y7F9</accession>
<reference evidence="2" key="1">
    <citation type="submission" date="2021-01" db="EMBL/GenBank/DDBJ databases">
        <title>Whole genome shotgun sequence of Spirilliplanes yamanashiensis NBRC 15828.</title>
        <authorList>
            <person name="Komaki H."/>
            <person name="Tamura T."/>
        </authorList>
    </citation>
    <scope>NUCLEOTIDE SEQUENCE</scope>
    <source>
        <strain evidence="2">NBRC 15828</strain>
    </source>
</reference>
<evidence type="ECO:0000313" key="3">
    <source>
        <dbReference type="Proteomes" id="UP000652013"/>
    </source>
</evidence>
<dbReference type="Proteomes" id="UP000652013">
    <property type="component" value="Unassembled WGS sequence"/>
</dbReference>
<dbReference type="InterPro" id="IPR012902">
    <property type="entry name" value="N_methyl_site"/>
</dbReference>
<keyword evidence="3" id="KW-1185">Reference proteome</keyword>
<dbReference type="RefSeq" id="WP_203938486.1">
    <property type="nucleotide sequence ID" value="NZ_BAAAGJ010000005.1"/>
</dbReference>
<keyword evidence="1" id="KW-0812">Transmembrane</keyword>
<dbReference type="EMBL" id="BOOY01000018">
    <property type="protein sequence ID" value="GIJ03213.1"/>
    <property type="molecule type" value="Genomic_DNA"/>
</dbReference>
<sequence length="195" mass="20855">MTGRRPAGPAGGSDDGMTLLEVLVSMSVMAVVLVVATAGLLPVYRLVNDADLQDRAQSALSVAMLRLDRQVRYAVRVSVAVDGRSATYLSVEPGAARKCHAVRWSVTSSPLGVLQQRSWTAGGSPGATWSTLATDLRIDRTGFTRPFTLSEPTDDVDYQRLQIKLVSSAANGRAERRSDVTFSALNTDTTQANPC</sequence>